<name>A0AAV1A7C1_VICFA</name>
<dbReference type="Proteomes" id="UP001157006">
    <property type="component" value="Chromosome 3"/>
</dbReference>
<dbReference type="Gene3D" id="3.40.50.2000">
    <property type="entry name" value="Glycogen Phosphorylase B"/>
    <property type="match status" value="1"/>
</dbReference>
<organism evidence="1 2">
    <name type="scientific">Vicia faba</name>
    <name type="common">Broad bean</name>
    <name type="synonym">Faba vulgaris</name>
    <dbReference type="NCBI Taxonomy" id="3906"/>
    <lineage>
        <taxon>Eukaryota</taxon>
        <taxon>Viridiplantae</taxon>
        <taxon>Streptophyta</taxon>
        <taxon>Embryophyta</taxon>
        <taxon>Tracheophyta</taxon>
        <taxon>Spermatophyta</taxon>
        <taxon>Magnoliopsida</taxon>
        <taxon>eudicotyledons</taxon>
        <taxon>Gunneridae</taxon>
        <taxon>Pentapetalae</taxon>
        <taxon>rosids</taxon>
        <taxon>fabids</taxon>
        <taxon>Fabales</taxon>
        <taxon>Fabaceae</taxon>
        <taxon>Papilionoideae</taxon>
        <taxon>50 kb inversion clade</taxon>
        <taxon>NPAAA clade</taxon>
        <taxon>Hologalegina</taxon>
        <taxon>IRL clade</taxon>
        <taxon>Fabeae</taxon>
        <taxon>Vicia</taxon>
    </lineage>
</organism>
<dbReference type="AlphaFoldDB" id="A0AAV1A7C1"/>
<dbReference type="PANTHER" id="PTHR48045">
    <property type="entry name" value="UDP-GLYCOSYLTRANSFERASE 72B1"/>
    <property type="match status" value="1"/>
</dbReference>
<sequence length="114" mass="12555">MEKTVHIAIVPGPWYSHLVSILQFSKLLVQLHPDFHITCFIPTLGSPSTASNSFLQTLPSNINYTFLPPVYPKDLPQESTLESKIQLTVTLSLPFLHQALNSLTLRTPPCGTGG</sequence>
<proteinExistence type="predicted"/>
<evidence type="ECO:0000313" key="1">
    <source>
        <dbReference type="EMBL" id="CAI8606316.1"/>
    </source>
</evidence>
<dbReference type="EMBL" id="OX451738">
    <property type="protein sequence ID" value="CAI8606316.1"/>
    <property type="molecule type" value="Genomic_DNA"/>
</dbReference>
<gene>
    <name evidence="1" type="ORF">VFH_III224080</name>
</gene>
<protein>
    <submittedName>
        <fullName evidence="1">Uncharacterized protein</fullName>
    </submittedName>
</protein>
<dbReference type="PANTHER" id="PTHR48045:SF6">
    <property type="entry name" value="UDP-GLUCOSYLTRANSFERASE FAMILY PROTEIN"/>
    <property type="match status" value="1"/>
</dbReference>
<reference evidence="1 2" key="1">
    <citation type="submission" date="2023-01" db="EMBL/GenBank/DDBJ databases">
        <authorList>
            <person name="Kreplak J."/>
        </authorList>
    </citation>
    <scope>NUCLEOTIDE SEQUENCE [LARGE SCALE GENOMIC DNA]</scope>
</reference>
<dbReference type="SUPFAM" id="SSF53756">
    <property type="entry name" value="UDP-Glycosyltransferase/glycogen phosphorylase"/>
    <property type="match status" value="1"/>
</dbReference>
<accession>A0AAV1A7C1</accession>
<evidence type="ECO:0000313" key="2">
    <source>
        <dbReference type="Proteomes" id="UP001157006"/>
    </source>
</evidence>
<keyword evidence="2" id="KW-1185">Reference proteome</keyword>